<dbReference type="AlphaFoldDB" id="A0A1S8LV97"/>
<dbReference type="GO" id="GO:0008757">
    <property type="term" value="F:S-adenosylmethionine-dependent methyltransferase activity"/>
    <property type="evidence" value="ECO:0007669"/>
    <property type="project" value="InterPro"/>
</dbReference>
<dbReference type="PANTHER" id="PTHR43591">
    <property type="entry name" value="METHYLTRANSFERASE"/>
    <property type="match status" value="1"/>
</dbReference>
<keyword evidence="1" id="KW-0489">Methyltransferase</keyword>
<dbReference type="InterPro" id="IPR013216">
    <property type="entry name" value="Methyltransf_11"/>
</dbReference>
<gene>
    <name evidence="1" type="primary">COQ5_1</name>
    <name evidence="1" type="ORF">CROST_010360</name>
</gene>
<keyword evidence="1" id="KW-0808">Transferase</keyword>
<dbReference type="STRING" id="84029.CROST_30520"/>
<reference evidence="1 2" key="1">
    <citation type="submission" date="2022-04" db="EMBL/GenBank/DDBJ databases">
        <title>Genome sequence of C. roseum typestrain.</title>
        <authorList>
            <person name="Poehlein A."/>
            <person name="Schoch T."/>
            <person name="Duerre P."/>
            <person name="Daniel R."/>
        </authorList>
    </citation>
    <scope>NUCLEOTIDE SEQUENCE [LARGE SCALE GENOMIC DNA]</scope>
    <source>
        <strain evidence="1 2">DSM 7320</strain>
    </source>
</reference>
<dbReference type="Pfam" id="PF08241">
    <property type="entry name" value="Methyltransf_11"/>
    <property type="match status" value="1"/>
</dbReference>
<proteinExistence type="predicted"/>
<dbReference type="EMBL" id="CP096983">
    <property type="protein sequence ID" value="URZ10328.1"/>
    <property type="molecule type" value="Genomic_DNA"/>
</dbReference>
<protein>
    <submittedName>
        <fullName evidence="1">2-methoxy-6-polyprenyl-1,4-benzoquinol methylase, mitochondrial</fullName>
        <ecNumber evidence="1">2.1.1.163</ecNumber>
    </submittedName>
</protein>
<dbReference type="KEGG" id="crw:CROST_010360"/>
<dbReference type="Gene3D" id="3.40.50.150">
    <property type="entry name" value="Vaccinia Virus protein VP39"/>
    <property type="match status" value="1"/>
</dbReference>
<keyword evidence="2" id="KW-1185">Reference proteome</keyword>
<name>A0A1S8LV97_9CLOT</name>
<sequence>MSELARRLNQCKKPVGDQGKLVVEDMNESHYKLTGWGLDKVNILEDSTVLDIGCGGGRTVNRLVSLANKGKVCGIDYSSDCVRWASDYNKELIEEGRVFIKEASVEKLPFEDNKFDFVTAVETIYFWPHIEENIKEVKRVLKKGGKFIIINEIYDDVKFKERNEEFIKNSDMKIYSKDELKDFLKAAGYLNIQMEVKEQNNWICYVGEK</sequence>
<dbReference type="RefSeq" id="WP_077835072.1">
    <property type="nucleotide sequence ID" value="NZ_CP096983.1"/>
</dbReference>
<dbReference type="CDD" id="cd02440">
    <property type="entry name" value="AdoMet_MTases"/>
    <property type="match status" value="1"/>
</dbReference>
<dbReference type="GO" id="GO:0043770">
    <property type="term" value="F:demethylmenaquinone methyltransferase activity"/>
    <property type="evidence" value="ECO:0007669"/>
    <property type="project" value="UniProtKB-EC"/>
</dbReference>
<dbReference type="InterPro" id="IPR029063">
    <property type="entry name" value="SAM-dependent_MTases_sf"/>
</dbReference>
<evidence type="ECO:0000313" key="1">
    <source>
        <dbReference type="EMBL" id="URZ10328.1"/>
    </source>
</evidence>
<accession>A0A1S8LV97</accession>
<dbReference type="Proteomes" id="UP000190951">
    <property type="component" value="Chromosome"/>
</dbReference>
<evidence type="ECO:0000313" key="2">
    <source>
        <dbReference type="Proteomes" id="UP000190951"/>
    </source>
</evidence>
<organism evidence="1 2">
    <name type="scientific">Clostridium felsineum</name>
    <dbReference type="NCBI Taxonomy" id="36839"/>
    <lineage>
        <taxon>Bacteria</taxon>
        <taxon>Bacillati</taxon>
        <taxon>Bacillota</taxon>
        <taxon>Clostridia</taxon>
        <taxon>Eubacteriales</taxon>
        <taxon>Clostridiaceae</taxon>
        <taxon>Clostridium</taxon>
    </lineage>
</organism>
<dbReference type="GO" id="GO:0032259">
    <property type="term" value="P:methylation"/>
    <property type="evidence" value="ECO:0007669"/>
    <property type="project" value="UniProtKB-KW"/>
</dbReference>
<dbReference type="SUPFAM" id="SSF53335">
    <property type="entry name" value="S-adenosyl-L-methionine-dependent methyltransferases"/>
    <property type="match status" value="1"/>
</dbReference>
<dbReference type="EC" id="2.1.1.163" evidence="1"/>